<evidence type="ECO:0000256" key="2">
    <source>
        <dbReference type="ARBA" id="ARBA00022801"/>
    </source>
</evidence>
<keyword evidence="1" id="KW-0145">Chemotaxis</keyword>
<proteinExistence type="predicted"/>
<evidence type="ECO:0000256" key="1">
    <source>
        <dbReference type="ARBA" id="ARBA00022500"/>
    </source>
</evidence>
<dbReference type="InterPro" id="IPR028976">
    <property type="entry name" value="CheC-like_sf"/>
</dbReference>
<protein>
    <submittedName>
        <fullName evidence="4">Chemotaxis protein CheC</fullName>
    </submittedName>
</protein>
<dbReference type="Gene3D" id="3.40.1550.10">
    <property type="entry name" value="CheC-like"/>
    <property type="match status" value="1"/>
</dbReference>
<feature type="domain" description="CheC-like protein" evidence="3">
    <location>
        <begin position="107"/>
        <end position="140"/>
    </location>
</feature>
<dbReference type="Pfam" id="PF04509">
    <property type="entry name" value="CheC"/>
    <property type="match status" value="2"/>
</dbReference>
<dbReference type="InterPro" id="IPR050992">
    <property type="entry name" value="CheZ_family_phosphatases"/>
</dbReference>
<dbReference type="PANTHER" id="PTHR43693:SF1">
    <property type="entry name" value="PROTEIN PHOSPHATASE CHEZ"/>
    <property type="match status" value="1"/>
</dbReference>
<reference evidence="4 5" key="1">
    <citation type="submission" date="2016-10" db="EMBL/GenBank/DDBJ databases">
        <authorList>
            <person name="de Groot N.N."/>
        </authorList>
    </citation>
    <scope>NUCLEOTIDE SEQUENCE [LARGE SCALE GENOMIC DNA]</scope>
    <source>
        <strain evidence="4 5">CGMCC 1.5058</strain>
    </source>
</reference>
<organism evidence="4 5">
    <name type="scientific">Proteiniclasticum ruminis</name>
    <dbReference type="NCBI Taxonomy" id="398199"/>
    <lineage>
        <taxon>Bacteria</taxon>
        <taxon>Bacillati</taxon>
        <taxon>Bacillota</taxon>
        <taxon>Clostridia</taxon>
        <taxon>Eubacteriales</taxon>
        <taxon>Clostridiaceae</taxon>
        <taxon>Proteiniclasticum</taxon>
    </lineage>
</organism>
<feature type="domain" description="CheC-like protein" evidence="3">
    <location>
        <begin position="10"/>
        <end position="44"/>
    </location>
</feature>
<keyword evidence="2" id="KW-0378">Hydrolase</keyword>
<dbReference type="RefSeq" id="WP_031574243.1">
    <property type="nucleotide sequence ID" value="NZ_FNDZ01000001.1"/>
</dbReference>
<dbReference type="GO" id="GO:0016787">
    <property type="term" value="F:hydrolase activity"/>
    <property type="evidence" value="ECO:0007669"/>
    <property type="project" value="UniProtKB-KW"/>
</dbReference>
<dbReference type="EMBL" id="FNDZ01000001">
    <property type="protein sequence ID" value="SDI12947.1"/>
    <property type="molecule type" value="Genomic_DNA"/>
</dbReference>
<dbReference type="InterPro" id="IPR007597">
    <property type="entry name" value="CheC"/>
</dbReference>
<dbReference type="GO" id="GO:0006935">
    <property type="term" value="P:chemotaxis"/>
    <property type="evidence" value="ECO:0007669"/>
    <property type="project" value="UniProtKB-KW"/>
</dbReference>
<accession>A0A1G8I257</accession>
<evidence type="ECO:0000259" key="3">
    <source>
        <dbReference type="Pfam" id="PF04509"/>
    </source>
</evidence>
<dbReference type="SUPFAM" id="SSF103039">
    <property type="entry name" value="CheC-like"/>
    <property type="match status" value="1"/>
</dbReference>
<dbReference type="CDD" id="cd17909">
    <property type="entry name" value="CheC_ClassI"/>
    <property type="match status" value="1"/>
</dbReference>
<evidence type="ECO:0000313" key="4">
    <source>
        <dbReference type="EMBL" id="SDI12947.1"/>
    </source>
</evidence>
<evidence type="ECO:0000313" key="5">
    <source>
        <dbReference type="Proteomes" id="UP000183255"/>
    </source>
</evidence>
<gene>
    <name evidence="4" type="ORF">SAMN05421804_101748</name>
</gene>
<dbReference type="Proteomes" id="UP000183255">
    <property type="component" value="Unassembled WGS sequence"/>
</dbReference>
<dbReference type="PANTHER" id="PTHR43693">
    <property type="entry name" value="PROTEIN PHOSPHATASE CHEZ"/>
    <property type="match status" value="1"/>
</dbReference>
<dbReference type="AlphaFoldDB" id="A0A1G8I257"/>
<sequence length="199" mass="21904">MNKSLYSSLQLDVLKELANIGGGNAATAISQLVGKFVNMNVPTIDILDYNDIYDKIMAEDTEVVAVSMSVMGMESGNFLFVTTPKNAEILVRMMMPEGVQLSDELEYSAISELVNIVVTSYLNALSRMLDLSLISSVPALTVDMFGAILSYAYMESEQYDDQVMIIKNEFTYDGAKVESSLYFIPKPGVLDSLFKKIGV</sequence>
<name>A0A1G8I257_9CLOT</name>